<feature type="domain" description="DUF2520" evidence="2">
    <location>
        <begin position="139"/>
        <end position="262"/>
    </location>
</feature>
<evidence type="ECO:0000259" key="2">
    <source>
        <dbReference type="Pfam" id="PF10728"/>
    </source>
</evidence>
<dbReference type="InterPro" id="IPR037108">
    <property type="entry name" value="TM1727-like_C_sf"/>
</dbReference>
<reference evidence="3" key="1">
    <citation type="journal article" date="2020" name="mSystems">
        <title>Genome- and Community-Level Interaction Insights into Carbon Utilization and Element Cycling Functions of Hydrothermarchaeota in Hydrothermal Sediment.</title>
        <authorList>
            <person name="Zhou Z."/>
            <person name="Liu Y."/>
            <person name="Xu W."/>
            <person name="Pan J."/>
            <person name="Luo Z.H."/>
            <person name="Li M."/>
        </authorList>
    </citation>
    <scope>NUCLEOTIDE SEQUENCE [LARGE SCALE GENOMIC DNA]</scope>
    <source>
        <strain evidence="3">SpSt-477</strain>
    </source>
</reference>
<organism evidence="3">
    <name type="scientific">Desulfatirhabdium butyrativorans</name>
    <dbReference type="NCBI Taxonomy" id="340467"/>
    <lineage>
        <taxon>Bacteria</taxon>
        <taxon>Pseudomonadati</taxon>
        <taxon>Thermodesulfobacteriota</taxon>
        <taxon>Desulfobacteria</taxon>
        <taxon>Desulfobacterales</taxon>
        <taxon>Desulfatirhabdiaceae</taxon>
        <taxon>Desulfatirhabdium</taxon>
    </lineage>
</organism>
<proteinExistence type="predicted"/>
<dbReference type="Pfam" id="PF10727">
    <property type="entry name" value="Rossmann-like"/>
    <property type="match status" value="1"/>
</dbReference>
<gene>
    <name evidence="3" type="ORF">ENS29_05080</name>
</gene>
<dbReference type="InterPro" id="IPR036291">
    <property type="entry name" value="NAD(P)-bd_dom_sf"/>
</dbReference>
<dbReference type="PANTHER" id="PTHR40459">
    <property type="entry name" value="CONSERVED HYPOTHETICAL ALANINE AND LEUCINE RICH PROTEIN"/>
    <property type="match status" value="1"/>
</dbReference>
<dbReference type="InterPro" id="IPR019665">
    <property type="entry name" value="OxRdtase/DH_put_Rossmann_dom"/>
</dbReference>
<dbReference type="InterPro" id="IPR018931">
    <property type="entry name" value="DUF2520"/>
</dbReference>
<accession>A0A7C4RR28</accession>
<dbReference type="AlphaFoldDB" id="A0A7C4RR28"/>
<comment type="caution">
    <text evidence="3">The sequence shown here is derived from an EMBL/GenBank/DDBJ whole genome shotgun (WGS) entry which is preliminary data.</text>
</comment>
<evidence type="ECO:0000313" key="3">
    <source>
        <dbReference type="EMBL" id="HGU32212.1"/>
    </source>
</evidence>
<dbReference type="Pfam" id="PF10728">
    <property type="entry name" value="DUF2520"/>
    <property type="match status" value="1"/>
</dbReference>
<sequence length="306" mass="32913">MKPLVAIVGCGKVGSAFGVLLARKGYRFAGFASRSIESAKRLAERCGVDRFTDKPWTITREAQVILLTTPDDALSAVCERLVQEDGIGSGAVVLHCSGAHPSTILSAARSREAWIGSMHPLQSFPSREIAGNPFEGIEITIEGDEPACRQARDIAADVGADAIAIGTETKPLYHAAAVVASNFLVTLMDMALHLNEAAGIPYDTGFGPLKPLIFGTLKHIEAIGPQAALTGPVVRSDLKTVEAHLLAMNAHAPRWLPLYRSLIRGNADLAFRAGRISADVRDRFFELVKETAEDMERMEADVRKEG</sequence>
<dbReference type="SUPFAM" id="SSF48179">
    <property type="entry name" value="6-phosphogluconate dehydrogenase C-terminal domain-like"/>
    <property type="match status" value="1"/>
</dbReference>
<protein>
    <submittedName>
        <fullName evidence="3">DUF2520 domain-containing protein</fullName>
    </submittedName>
</protein>
<dbReference type="InterPro" id="IPR008927">
    <property type="entry name" value="6-PGluconate_DH-like_C_sf"/>
</dbReference>
<dbReference type="PANTHER" id="PTHR40459:SF1">
    <property type="entry name" value="CONSERVED HYPOTHETICAL ALANINE AND LEUCINE RICH PROTEIN"/>
    <property type="match status" value="1"/>
</dbReference>
<dbReference type="Gene3D" id="3.40.50.720">
    <property type="entry name" value="NAD(P)-binding Rossmann-like Domain"/>
    <property type="match status" value="1"/>
</dbReference>
<feature type="domain" description="Putative oxidoreductase/dehydrogenase Rossmann-like" evidence="1">
    <location>
        <begin position="5"/>
        <end position="120"/>
    </location>
</feature>
<dbReference type="EMBL" id="DSUH01000115">
    <property type="protein sequence ID" value="HGU32212.1"/>
    <property type="molecule type" value="Genomic_DNA"/>
</dbReference>
<dbReference type="Gene3D" id="1.10.1040.20">
    <property type="entry name" value="ProC-like, C-terminal domain"/>
    <property type="match status" value="1"/>
</dbReference>
<evidence type="ECO:0000259" key="1">
    <source>
        <dbReference type="Pfam" id="PF10727"/>
    </source>
</evidence>
<name>A0A7C4RR28_9BACT</name>
<dbReference type="SUPFAM" id="SSF51735">
    <property type="entry name" value="NAD(P)-binding Rossmann-fold domains"/>
    <property type="match status" value="1"/>
</dbReference>